<sequence>MCDSLVEPNEKIIIKNMQIQYLPYKIYRFDINSESIKNQVECDETKIELRYEFGVDNVPEKHIWIGIRIATHIQELISEKEVIGYIFGFRGIALLENKEKDSIDIIRFIENALINYQVYFQENAPKEISSHQLLNRPNEKEYAEKLMQLLFDSEVCYLK</sequence>
<evidence type="ECO:0000313" key="2">
    <source>
        <dbReference type="Proteomes" id="UP000077164"/>
    </source>
</evidence>
<protein>
    <submittedName>
        <fullName evidence="1">Uncharacterized protein</fullName>
    </submittedName>
</protein>
<evidence type="ECO:0000313" key="1">
    <source>
        <dbReference type="EMBL" id="OAB27746.1"/>
    </source>
</evidence>
<organism evidence="1 2">
    <name type="scientific">Flavobacterium fryxellicola</name>
    <dbReference type="NCBI Taxonomy" id="249352"/>
    <lineage>
        <taxon>Bacteria</taxon>
        <taxon>Pseudomonadati</taxon>
        <taxon>Bacteroidota</taxon>
        <taxon>Flavobacteriia</taxon>
        <taxon>Flavobacteriales</taxon>
        <taxon>Flavobacteriaceae</taxon>
        <taxon>Flavobacterium</taxon>
    </lineage>
</organism>
<dbReference type="STRING" id="249352.SAMN05444395_1223"/>
<proteinExistence type="predicted"/>
<dbReference type="AlphaFoldDB" id="A0A167WU35"/>
<dbReference type="Proteomes" id="UP000077164">
    <property type="component" value="Unassembled WGS sequence"/>
</dbReference>
<gene>
    <name evidence="1" type="ORF">FBFR_10585</name>
</gene>
<name>A0A167WU35_9FLAO</name>
<keyword evidence="2" id="KW-1185">Reference proteome</keyword>
<dbReference type="EMBL" id="LVJE01000015">
    <property type="protein sequence ID" value="OAB27746.1"/>
    <property type="molecule type" value="Genomic_DNA"/>
</dbReference>
<comment type="caution">
    <text evidence="1">The sequence shown here is derived from an EMBL/GenBank/DDBJ whole genome shotgun (WGS) entry which is preliminary data.</text>
</comment>
<accession>A0A167WU35</accession>
<reference evidence="1 2" key="1">
    <citation type="submission" date="2016-03" db="EMBL/GenBank/DDBJ databases">
        <title>Draft genome sequence of Flavobacterium fryxellicola DSM 16209.</title>
        <authorList>
            <person name="Shin S.-K."/>
            <person name="Yi H."/>
        </authorList>
    </citation>
    <scope>NUCLEOTIDE SEQUENCE [LARGE SCALE GENOMIC DNA]</scope>
    <source>
        <strain evidence="1 2">DSM 16209</strain>
    </source>
</reference>